<dbReference type="GO" id="GO:0046872">
    <property type="term" value="F:metal ion binding"/>
    <property type="evidence" value="ECO:0007669"/>
    <property type="project" value="UniProtKB-KW"/>
</dbReference>
<dbReference type="GO" id="GO:0004813">
    <property type="term" value="F:alanine-tRNA ligase activity"/>
    <property type="evidence" value="ECO:0007669"/>
    <property type="project" value="InterPro"/>
</dbReference>
<dbReference type="Gene3D" id="2.40.30.130">
    <property type="match status" value="1"/>
</dbReference>
<dbReference type="InterPro" id="IPR018163">
    <property type="entry name" value="Thr/Ala-tRNA-synth_IIc_edit"/>
</dbReference>
<dbReference type="Proteomes" id="UP000596742">
    <property type="component" value="Unassembled WGS sequence"/>
</dbReference>
<organism evidence="10 11">
    <name type="scientific">Mytilus galloprovincialis</name>
    <name type="common">Mediterranean mussel</name>
    <dbReference type="NCBI Taxonomy" id="29158"/>
    <lineage>
        <taxon>Eukaryota</taxon>
        <taxon>Metazoa</taxon>
        <taxon>Spiralia</taxon>
        <taxon>Lophotrochozoa</taxon>
        <taxon>Mollusca</taxon>
        <taxon>Bivalvia</taxon>
        <taxon>Autobranchia</taxon>
        <taxon>Pteriomorphia</taxon>
        <taxon>Mytilida</taxon>
        <taxon>Mytiloidea</taxon>
        <taxon>Mytilidae</taxon>
        <taxon>Mytilinae</taxon>
        <taxon>Mytilus</taxon>
    </lineage>
</organism>
<reference evidence="10" key="1">
    <citation type="submission" date="2018-11" db="EMBL/GenBank/DDBJ databases">
        <authorList>
            <person name="Alioto T."/>
            <person name="Alioto T."/>
        </authorList>
    </citation>
    <scope>NUCLEOTIDE SEQUENCE</scope>
</reference>
<comment type="subcellular location">
    <subcellularLocation>
        <location evidence="2">Cytoplasm</location>
    </subcellularLocation>
</comment>
<keyword evidence="6" id="KW-0862">Zinc</keyword>
<comment type="similarity">
    <text evidence="3">Belongs to the class-II aminoacyl-tRNA synthetase family. Alax-L subfamily.</text>
</comment>
<dbReference type="InterPro" id="IPR009000">
    <property type="entry name" value="Transl_B-barrel_sf"/>
</dbReference>
<sequence>MPPLDTLNEIPFVPFRSFRSFTTKVKSCEPSEVSILNQKNKKEKIKGYEVVLEDTILFPEGGGQPDDRGTINNIPVLKISRRGVDAVHFVSTEIPAGTDVNLEVDWSRRFDHMQQHTGQHLITTVAESMFGFPTTSWNLGEKVSSIELDTPKITEEQITVLEDAVNERIRERIPVTPVLYHDKDDPKLAEARCRGLPDDHEGPVRVLSIEGLDNTLCCGTHVSNLAHLQLIKLLGLEKGKKNKSNLLFVAGERVRQYLGRSYQVEKSLMTILKGPLEEQEDLADKAVKASKSAQKAVVSLLRDLALLEAYKFKTNPDKETVLVLHRKEGDNEFMNKIVNEINDKSVTCLLTVGDEKGAGLFLLSGEDSVIQELGPKVAELLEGKGSCSRGPYQGKCNKLSHKTKAEKLVREYIAGIKSEL</sequence>
<dbReference type="SUPFAM" id="SSF50447">
    <property type="entry name" value="Translation proteins"/>
    <property type="match status" value="1"/>
</dbReference>
<evidence type="ECO:0000259" key="9">
    <source>
        <dbReference type="PROSITE" id="PS50860"/>
    </source>
</evidence>
<dbReference type="EC" id="3.1.1.-" evidence="10"/>
<evidence type="ECO:0000256" key="4">
    <source>
        <dbReference type="ARBA" id="ARBA00022490"/>
    </source>
</evidence>
<accession>A0A8B6EAX8</accession>
<dbReference type="Pfam" id="PF07973">
    <property type="entry name" value="tRNA_SAD"/>
    <property type="match status" value="1"/>
</dbReference>
<dbReference type="InterPro" id="IPR012947">
    <property type="entry name" value="tRNA_SAD"/>
</dbReference>
<evidence type="ECO:0000256" key="7">
    <source>
        <dbReference type="ARBA" id="ARBA00022917"/>
    </source>
</evidence>
<proteinExistence type="inferred from homology"/>
<evidence type="ECO:0000256" key="6">
    <source>
        <dbReference type="ARBA" id="ARBA00022833"/>
    </source>
</evidence>
<keyword evidence="7" id="KW-0648">Protein biosynthesis</keyword>
<keyword evidence="11" id="KW-1185">Reference proteome</keyword>
<comment type="cofactor">
    <cofactor evidence="1">
        <name>Zn(2+)</name>
        <dbReference type="ChEBI" id="CHEBI:29105"/>
    </cofactor>
</comment>
<evidence type="ECO:0000313" key="10">
    <source>
        <dbReference type="EMBL" id="VDI31857.1"/>
    </source>
</evidence>
<feature type="domain" description="Alanyl-transfer RNA synthetases family profile" evidence="9">
    <location>
        <begin position="1"/>
        <end position="260"/>
    </location>
</feature>
<dbReference type="FunFam" id="2.40.30.130:FF:000003">
    <property type="entry name" value="alanyl-tRNA editing protein Aarsd1"/>
    <property type="match status" value="1"/>
</dbReference>
<dbReference type="SUPFAM" id="SSF55186">
    <property type="entry name" value="ThrRS/AlaRS common domain"/>
    <property type="match status" value="1"/>
</dbReference>
<dbReference type="GO" id="GO:0002196">
    <property type="term" value="F:Ser-tRNA(Ala) deacylase activity"/>
    <property type="evidence" value="ECO:0007669"/>
    <property type="project" value="TreeGrafter"/>
</dbReference>
<gene>
    <name evidence="10" type="ORF">MGAL_10B069851</name>
</gene>
<evidence type="ECO:0000256" key="1">
    <source>
        <dbReference type="ARBA" id="ARBA00001947"/>
    </source>
</evidence>
<keyword evidence="10" id="KW-0378">Hydrolase</keyword>
<evidence type="ECO:0000256" key="3">
    <source>
        <dbReference type="ARBA" id="ARBA00008429"/>
    </source>
</evidence>
<dbReference type="GO" id="GO:0003676">
    <property type="term" value="F:nucleic acid binding"/>
    <property type="evidence" value="ECO:0007669"/>
    <property type="project" value="InterPro"/>
</dbReference>
<protein>
    <submittedName>
        <fullName evidence="10">Misacylated tRNA(Ala) deacylase</fullName>
        <ecNumber evidence="10">3.1.1.-</ecNumber>
    </submittedName>
</protein>
<evidence type="ECO:0000313" key="11">
    <source>
        <dbReference type="Proteomes" id="UP000596742"/>
    </source>
</evidence>
<dbReference type="OrthoDB" id="288942at2759"/>
<dbReference type="SMART" id="SM00863">
    <property type="entry name" value="tRNA_SAD"/>
    <property type="match status" value="1"/>
</dbReference>
<dbReference type="GO" id="GO:0006419">
    <property type="term" value="P:alanyl-tRNA aminoacylation"/>
    <property type="evidence" value="ECO:0007669"/>
    <property type="project" value="InterPro"/>
</dbReference>
<evidence type="ECO:0000256" key="8">
    <source>
        <dbReference type="ARBA" id="ARBA00053555"/>
    </source>
</evidence>
<comment type="caution">
    <text evidence="10">The sequence shown here is derived from an EMBL/GenBank/DDBJ whole genome shotgun (WGS) entry which is preliminary data.</text>
</comment>
<dbReference type="InterPro" id="IPR018165">
    <property type="entry name" value="Ala-tRNA-synth_IIc_core"/>
</dbReference>
<dbReference type="PANTHER" id="PTHR43462">
    <property type="entry name" value="ALANYL-TRNA EDITING PROTEIN"/>
    <property type="match status" value="1"/>
</dbReference>
<dbReference type="GO" id="GO:0005737">
    <property type="term" value="C:cytoplasm"/>
    <property type="evidence" value="ECO:0007669"/>
    <property type="project" value="UniProtKB-SubCell"/>
</dbReference>
<dbReference type="AlphaFoldDB" id="A0A8B6EAX8"/>
<dbReference type="InterPro" id="IPR051335">
    <property type="entry name" value="Alanyl-tRNA_Editing_Enzymes"/>
</dbReference>
<dbReference type="PANTHER" id="PTHR43462:SF1">
    <property type="entry name" value="ALANYL-TRNA EDITING PROTEIN AARSD1"/>
    <property type="match status" value="1"/>
</dbReference>
<evidence type="ECO:0000256" key="5">
    <source>
        <dbReference type="ARBA" id="ARBA00022723"/>
    </source>
</evidence>
<dbReference type="GO" id="GO:0005524">
    <property type="term" value="F:ATP binding"/>
    <property type="evidence" value="ECO:0007669"/>
    <property type="project" value="InterPro"/>
</dbReference>
<comment type="function">
    <text evidence="8">Functions in trans to edit the amino acid moiety from incorrectly charged tRNA(Ala).</text>
</comment>
<dbReference type="FunFam" id="3.30.980.10:FF:000007">
    <property type="entry name" value="alanyl-tRNA editing protein Aarsd1"/>
    <property type="match status" value="1"/>
</dbReference>
<evidence type="ECO:0000256" key="2">
    <source>
        <dbReference type="ARBA" id="ARBA00004496"/>
    </source>
</evidence>
<name>A0A8B6EAX8_MYTGA</name>
<keyword evidence="4" id="KW-0963">Cytoplasm</keyword>
<dbReference type="Gene3D" id="3.30.980.10">
    <property type="entry name" value="Threonyl-trna Synthetase, Chain A, domain 2"/>
    <property type="match status" value="1"/>
</dbReference>
<keyword evidence="5" id="KW-0479">Metal-binding</keyword>
<dbReference type="PROSITE" id="PS50860">
    <property type="entry name" value="AA_TRNA_LIGASE_II_ALA"/>
    <property type="match status" value="1"/>
</dbReference>
<dbReference type="EMBL" id="UYJE01004845">
    <property type="protein sequence ID" value="VDI31857.1"/>
    <property type="molecule type" value="Genomic_DNA"/>
</dbReference>